<feature type="region of interest" description="Disordered" evidence="1">
    <location>
        <begin position="155"/>
        <end position="176"/>
    </location>
</feature>
<sequence length="462" mass="49695">LIVVQLQRGRVTLRGSNLEQFTMATEPYRLSATQASAKIRAGELTVEEYARSLLSHIEKRDPVVKAWEYINPDQVIARAKELDGIPSEKRGPLHGVAIAVKDVIYTKDMPTQHGSPIYARDAPKVDAGSIIVLRQAGALILGKTTTTEFAATVQGPKTVNPHGTNRTPGGSSSGSGAAVADFQAPIALGTQTGGSTIRPGSFNGIYALKPTWNSISREGQKIYSLILDTLGFFARSVEDLQLMADIFDLKDDEPPKTDFIVKGAKFALLKTMVWPQAGPGTQSAIAKATELLNKHGAEVEEIEFETDLQDLPSWHGTVLHSDGRPAFLPDYRTAKDQLHEFLVSHVENSNKITRAAQLEAFDNIAIARPKVDKMLGKYDAVLVPSVVDEAPEGIASTGSAAFNGLWTALHVPVVNVPGFKGPNGMPVGVSLVAPRYHDRHLLAVSKAVGAIFEAEGGWKSAL</sequence>
<dbReference type="GO" id="GO:0016740">
    <property type="term" value="F:transferase activity"/>
    <property type="evidence" value="ECO:0007669"/>
    <property type="project" value="UniProtKB-KW"/>
</dbReference>
<evidence type="ECO:0000313" key="3">
    <source>
        <dbReference type="EMBL" id="KZL64057.1"/>
    </source>
</evidence>
<accession>A0A166LY14</accession>
<reference evidence="3 4" key="1">
    <citation type="submission" date="2015-06" db="EMBL/GenBank/DDBJ databases">
        <title>Survival trade-offs in plant roots during colonization by closely related pathogenic and mutualistic fungi.</title>
        <authorList>
            <person name="Hacquard S."/>
            <person name="Kracher B."/>
            <person name="Hiruma K."/>
            <person name="Weinman A."/>
            <person name="Muench P."/>
            <person name="Garrido Oter R."/>
            <person name="Ver Loren van Themaat E."/>
            <person name="Dallerey J.-F."/>
            <person name="Damm U."/>
            <person name="Henrissat B."/>
            <person name="Lespinet O."/>
            <person name="Thon M."/>
            <person name="Kemen E."/>
            <person name="McHardy A.C."/>
            <person name="Schulze-Lefert P."/>
            <person name="O'Connell R.J."/>
        </authorList>
    </citation>
    <scope>NUCLEOTIDE SEQUENCE [LARGE SCALE GENOMIC DNA]</scope>
    <source>
        <strain evidence="3 4">MAFF 238704</strain>
    </source>
</reference>
<dbReference type="InterPro" id="IPR036928">
    <property type="entry name" value="AS_sf"/>
</dbReference>
<feature type="domain" description="Amidase" evidence="2">
    <location>
        <begin position="50"/>
        <end position="442"/>
    </location>
</feature>
<dbReference type="AlphaFoldDB" id="A0A166LY14"/>
<keyword evidence="4" id="KW-1185">Reference proteome</keyword>
<dbReference type="STRING" id="1573173.A0A166LY14"/>
<dbReference type="PANTHER" id="PTHR42678:SF2">
    <property type="entry name" value="AMIDASE FAMILY PROTEIN (AFU_ORTHOLOGUE AFUA_6G14410)"/>
    <property type="match status" value="1"/>
</dbReference>
<evidence type="ECO:0000256" key="1">
    <source>
        <dbReference type="SAM" id="MobiDB-lite"/>
    </source>
</evidence>
<organism evidence="3 4">
    <name type="scientific">Colletotrichum incanum</name>
    <name type="common">Soybean anthracnose fungus</name>
    <dbReference type="NCBI Taxonomy" id="1573173"/>
    <lineage>
        <taxon>Eukaryota</taxon>
        <taxon>Fungi</taxon>
        <taxon>Dikarya</taxon>
        <taxon>Ascomycota</taxon>
        <taxon>Pezizomycotina</taxon>
        <taxon>Sordariomycetes</taxon>
        <taxon>Hypocreomycetidae</taxon>
        <taxon>Glomerellales</taxon>
        <taxon>Glomerellaceae</taxon>
        <taxon>Colletotrichum</taxon>
        <taxon>Colletotrichum spaethianum species complex</taxon>
    </lineage>
</organism>
<keyword evidence="3" id="KW-0808">Transferase</keyword>
<dbReference type="Pfam" id="PF01425">
    <property type="entry name" value="Amidase"/>
    <property type="match status" value="1"/>
</dbReference>
<dbReference type="Gene3D" id="3.90.1300.10">
    <property type="entry name" value="Amidase signature (AS) domain"/>
    <property type="match status" value="1"/>
</dbReference>
<dbReference type="EMBL" id="LFIW01002711">
    <property type="protein sequence ID" value="KZL64057.1"/>
    <property type="molecule type" value="Genomic_DNA"/>
</dbReference>
<dbReference type="SUPFAM" id="SSF75304">
    <property type="entry name" value="Amidase signature (AS) enzymes"/>
    <property type="match status" value="1"/>
</dbReference>
<evidence type="ECO:0000313" key="4">
    <source>
        <dbReference type="Proteomes" id="UP000076584"/>
    </source>
</evidence>
<dbReference type="InterPro" id="IPR023631">
    <property type="entry name" value="Amidase_dom"/>
</dbReference>
<evidence type="ECO:0000259" key="2">
    <source>
        <dbReference type="Pfam" id="PF01425"/>
    </source>
</evidence>
<gene>
    <name evidence="3" type="ORF">CI238_04465</name>
</gene>
<feature type="non-terminal residue" evidence="3">
    <location>
        <position position="1"/>
    </location>
</feature>
<comment type="caution">
    <text evidence="3">The sequence shown here is derived from an EMBL/GenBank/DDBJ whole genome shotgun (WGS) entry which is preliminary data.</text>
</comment>
<dbReference type="PANTHER" id="PTHR42678">
    <property type="entry name" value="AMIDASE"/>
    <property type="match status" value="1"/>
</dbReference>
<dbReference type="Proteomes" id="UP000076584">
    <property type="component" value="Unassembled WGS sequence"/>
</dbReference>
<proteinExistence type="predicted"/>
<name>A0A166LY14_COLIC</name>
<protein>
    <submittedName>
        <fullName evidence="3">Glutamyl-trna amidotransferase subunit a protein</fullName>
    </submittedName>
</protein>
<feature type="compositionally biased region" description="Polar residues" evidence="1">
    <location>
        <begin position="155"/>
        <end position="168"/>
    </location>
</feature>